<evidence type="ECO:0000256" key="5">
    <source>
        <dbReference type="ARBA" id="ARBA00023136"/>
    </source>
</evidence>
<dbReference type="PANTHER" id="PTHR12050:SF0">
    <property type="entry name" value="RH04491P"/>
    <property type="match status" value="1"/>
</dbReference>
<dbReference type="Pfam" id="PF04133">
    <property type="entry name" value="Vps55"/>
    <property type="match status" value="1"/>
</dbReference>
<evidence type="ECO:0000313" key="7">
    <source>
        <dbReference type="EMBL" id="KAF6020589.1"/>
    </source>
</evidence>
<protein>
    <submittedName>
        <fullName evidence="7">LEPROTL1</fullName>
    </submittedName>
</protein>
<name>A0A7J7J335_BUGNE</name>
<evidence type="ECO:0000256" key="6">
    <source>
        <dbReference type="SAM" id="Phobius"/>
    </source>
</evidence>
<feature type="transmembrane region" description="Helical" evidence="6">
    <location>
        <begin position="30"/>
        <end position="48"/>
    </location>
</feature>
<dbReference type="EMBL" id="VXIV02003159">
    <property type="protein sequence ID" value="KAF6020589.1"/>
    <property type="molecule type" value="Genomic_DNA"/>
</dbReference>
<dbReference type="InterPro" id="IPR007262">
    <property type="entry name" value="Vps55/LEPROT"/>
</dbReference>
<evidence type="ECO:0000256" key="4">
    <source>
        <dbReference type="ARBA" id="ARBA00022989"/>
    </source>
</evidence>
<dbReference type="OrthoDB" id="14246at2759"/>
<evidence type="ECO:0000313" key="8">
    <source>
        <dbReference type="Proteomes" id="UP000593567"/>
    </source>
</evidence>
<comment type="similarity">
    <text evidence="2">Belongs to the OB-RGRP/VPS55 family.</text>
</comment>
<dbReference type="AlphaFoldDB" id="A0A7J7J335"/>
<feature type="transmembrane region" description="Helical" evidence="6">
    <location>
        <begin position="99"/>
        <end position="119"/>
    </location>
</feature>
<comment type="subcellular location">
    <subcellularLocation>
        <location evidence="1">Membrane</location>
        <topology evidence="1">Multi-pass membrane protein</topology>
    </subcellularLocation>
</comment>
<evidence type="ECO:0000256" key="2">
    <source>
        <dbReference type="ARBA" id="ARBA00005645"/>
    </source>
</evidence>
<proteinExistence type="inferred from homology"/>
<evidence type="ECO:0000256" key="3">
    <source>
        <dbReference type="ARBA" id="ARBA00022692"/>
    </source>
</evidence>
<keyword evidence="5 6" id="KW-0472">Membrane</keyword>
<keyword evidence="3 6" id="KW-0812">Transmembrane</keyword>
<dbReference type="PANTHER" id="PTHR12050">
    <property type="entry name" value="LEPTIN RECEPTOR-RELATED"/>
    <property type="match status" value="1"/>
</dbReference>
<gene>
    <name evidence="7" type="ORF">EB796_021113</name>
</gene>
<comment type="caution">
    <text evidence="7">The sequence shown here is derived from an EMBL/GenBank/DDBJ whole genome shotgun (WGS) entry which is preliminary data.</text>
</comment>
<accession>A0A7J7J335</accession>
<dbReference type="GO" id="GO:0016020">
    <property type="term" value="C:membrane"/>
    <property type="evidence" value="ECO:0007669"/>
    <property type="project" value="UniProtKB-SubCell"/>
</dbReference>
<dbReference type="GO" id="GO:0005768">
    <property type="term" value="C:endosome"/>
    <property type="evidence" value="ECO:0007669"/>
    <property type="project" value="TreeGrafter"/>
</dbReference>
<dbReference type="GO" id="GO:0032511">
    <property type="term" value="P:late endosome to vacuole transport via multivesicular body sorting pathway"/>
    <property type="evidence" value="ECO:0007669"/>
    <property type="project" value="TreeGrafter"/>
</dbReference>
<dbReference type="Proteomes" id="UP000593567">
    <property type="component" value="Unassembled WGS sequence"/>
</dbReference>
<dbReference type="PROSITE" id="PS51257">
    <property type="entry name" value="PROKAR_LIPOPROTEIN"/>
    <property type="match status" value="1"/>
</dbReference>
<reference evidence="7" key="1">
    <citation type="submission" date="2020-06" db="EMBL/GenBank/DDBJ databases">
        <title>Draft genome of Bugula neritina, a colonial animal packing powerful symbionts and potential medicines.</title>
        <authorList>
            <person name="Rayko M."/>
        </authorList>
    </citation>
    <scope>NUCLEOTIDE SEQUENCE [LARGE SCALE GENOMIC DNA]</scope>
    <source>
        <strain evidence="7">Kwan_BN1</strain>
    </source>
</reference>
<keyword evidence="8" id="KW-1185">Reference proteome</keyword>
<sequence>MDRTSIIGLAFLAAIGITLLVLGCALHSNWWPMFVLLCYFLTPIPTLIARRTELDAASSLLNEICLFITAVIVTSAYGLPILLAHSPLASPIILWSDAGLVLAGNTVVFFTILGFFMLFSEEDGYSSW</sequence>
<keyword evidence="4 6" id="KW-1133">Transmembrane helix</keyword>
<feature type="transmembrane region" description="Helical" evidence="6">
    <location>
        <begin position="60"/>
        <end position="79"/>
    </location>
</feature>
<evidence type="ECO:0000256" key="1">
    <source>
        <dbReference type="ARBA" id="ARBA00004141"/>
    </source>
</evidence>
<organism evidence="7 8">
    <name type="scientific">Bugula neritina</name>
    <name type="common">Brown bryozoan</name>
    <name type="synonym">Sertularia neritina</name>
    <dbReference type="NCBI Taxonomy" id="10212"/>
    <lineage>
        <taxon>Eukaryota</taxon>
        <taxon>Metazoa</taxon>
        <taxon>Spiralia</taxon>
        <taxon>Lophotrochozoa</taxon>
        <taxon>Bryozoa</taxon>
        <taxon>Gymnolaemata</taxon>
        <taxon>Cheilostomatida</taxon>
        <taxon>Flustrina</taxon>
        <taxon>Buguloidea</taxon>
        <taxon>Bugulidae</taxon>
        <taxon>Bugula</taxon>
    </lineage>
</organism>